<reference evidence="22 23" key="1">
    <citation type="submission" date="2019-03" db="EMBL/GenBank/DDBJ databases">
        <title>Single cell metagenomics reveals metabolic interactions within the superorganism composed of flagellate Streblomastix strix and complex community of Bacteroidetes bacteria on its surface.</title>
        <authorList>
            <person name="Treitli S.C."/>
            <person name="Kolisko M."/>
            <person name="Husnik F."/>
            <person name="Keeling P."/>
            <person name="Hampl V."/>
        </authorList>
    </citation>
    <scope>NUCLEOTIDE SEQUENCE [LARGE SCALE GENOMIC DNA]</scope>
    <source>
        <strain evidence="22">ST1C</strain>
    </source>
</reference>
<dbReference type="Pfam" id="PF04567">
    <property type="entry name" value="RNA_pol_Rpb2_5"/>
    <property type="match status" value="1"/>
</dbReference>
<dbReference type="Gene3D" id="2.40.50.150">
    <property type="match status" value="1"/>
</dbReference>
<evidence type="ECO:0000259" key="18">
    <source>
        <dbReference type="Pfam" id="PF04563"/>
    </source>
</evidence>
<evidence type="ECO:0000256" key="13">
    <source>
        <dbReference type="RuleBase" id="RU363031"/>
    </source>
</evidence>
<dbReference type="GO" id="GO:0003899">
    <property type="term" value="F:DNA-directed RNA polymerase activity"/>
    <property type="evidence" value="ECO:0007669"/>
    <property type="project" value="UniProtKB-EC"/>
</dbReference>
<dbReference type="Gene3D" id="3.90.1800.10">
    <property type="entry name" value="RNA polymerase alpha subunit dimerisation domain"/>
    <property type="match status" value="1"/>
</dbReference>
<dbReference type="EC" id="2.7.7.6" evidence="13"/>
<evidence type="ECO:0000256" key="6">
    <source>
        <dbReference type="ARBA" id="ARBA00022723"/>
    </source>
</evidence>
<dbReference type="Pfam" id="PF04565">
    <property type="entry name" value="RNA_pol_Rpb2_3"/>
    <property type="match status" value="1"/>
</dbReference>
<dbReference type="InterPro" id="IPR037033">
    <property type="entry name" value="DNA-dir_RNAP_su2_hyb_sf"/>
</dbReference>
<evidence type="ECO:0000259" key="20">
    <source>
        <dbReference type="Pfam" id="PF04566"/>
    </source>
</evidence>
<evidence type="ECO:0000259" key="15">
    <source>
        <dbReference type="Pfam" id="PF00562"/>
    </source>
</evidence>
<evidence type="ECO:0000313" key="23">
    <source>
        <dbReference type="Proteomes" id="UP000324800"/>
    </source>
</evidence>
<feature type="domain" description="RNA polymerase Rpb2" evidence="19">
    <location>
        <begin position="465"/>
        <end position="529"/>
    </location>
</feature>
<evidence type="ECO:0000259" key="16">
    <source>
        <dbReference type="Pfam" id="PF04560"/>
    </source>
</evidence>
<evidence type="ECO:0000256" key="3">
    <source>
        <dbReference type="ARBA" id="ARBA00022478"/>
    </source>
</evidence>
<dbReference type="Pfam" id="PF04563">
    <property type="entry name" value="RNA_pol_Rpb2_1"/>
    <property type="match status" value="1"/>
</dbReference>
<proteinExistence type="inferred from homology"/>
<dbReference type="OrthoDB" id="10248617at2759"/>
<comment type="similarity">
    <text evidence="2 12">Belongs to the RNA polymerase beta chain family.</text>
</comment>
<dbReference type="InterPro" id="IPR007646">
    <property type="entry name" value="RNA_pol_Rpb2_4"/>
</dbReference>
<feature type="domain" description="RNA polymerase Rpb2" evidence="20">
    <location>
        <begin position="564"/>
        <end position="625"/>
    </location>
</feature>
<evidence type="ECO:0000256" key="12">
    <source>
        <dbReference type="RuleBase" id="RU000434"/>
    </source>
</evidence>
<evidence type="ECO:0000256" key="9">
    <source>
        <dbReference type="ARBA" id="ARBA00022842"/>
    </source>
</evidence>
<comment type="function">
    <text evidence="13">DNA-dependent RNA polymerase catalyzes the transcription of DNA into RNA using the four ribonucleoside triphosphates as substrates.</text>
</comment>
<dbReference type="FunFam" id="3.90.1800.10:FF:000002">
    <property type="entry name" value="DNA-directed RNA polymerase subunit beta"/>
    <property type="match status" value="1"/>
</dbReference>
<feature type="region of interest" description="Disordered" evidence="14">
    <location>
        <begin position="887"/>
        <end position="921"/>
    </location>
</feature>
<evidence type="ECO:0000313" key="22">
    <source>
        <dbReference type="EMBL" id="KAA6399204.1"/>
    </source>
</evidence>
<dbReference type="InterPro" id="IPR007647">
    <property type="entry name" value="RNA_pol_Rpb2_5"/>
</dbReference>
<dbReference type="AlphaFoldDB" id="A0A5J4WW18"/>
<organism evidence="22 23">
    <name type="scientific">Streblomastix strix</name>
    <dbReference type="NCBI Taxonomy" id="222440"/>
    <lineage>
        <taxon>Eukaryota</taxon>
        <taxon>Metamonada</taxon>
        <taxon>Preaxostyla</taxon>
        <taxon>Oxymonadida</taxon>
        <taxon>Streblomastigidae</taxon>
        <taxon>Streblomastix</taxon>
    </lineage>
</organism>
<dbReference type="InterPro" id="IPR007644">
    <property type="entry name" value="RNA_pol_bsu_protrusion"/>
</dbReference>
<evidence type="ECO:0000256" key="7">
    <source>
        <dbReference type="ARBA" id="ARBA00022771"/>
    </source>
</evidence>
<evidence type="ECO:0000256" key="10">
    <source>
        <dbReference type="ARBA" id="ARBA00023163"/>
    </source>
</evidence>
<keyword evidence="6" id="KW-0479">Metal-binding</keyword>
<dbReference type="PANTHER" id="PTHR20856">
    <property type="entry name" value="DNA-DIRECTED RNA POLYMERASE I SUBUNIT 2"/>
    <property type="match status" value="1"/>
</dbReference>
<comment type="catalytic activity">
    <reaction evidence="13">
        <text>RNA(n) + a ribonucleoside 5'-triphosphate = RNA(n+1) + diphosphate</text>
        <dbReference type="Rhea" id="RHEA:21248"/>
        <dbReference type="Rhea" id="RHEA-COMP:14527"/>
        <dbReference type="Rhea" id="RHEA-COMP:17342"/>
        <dbReference type="ChEBI" id="CHEBI:33019"/>
        <dbReference type="ChEBI" id="CHEBI:61557"/>
        <dbReference type="ChEBI" id="CHEBI:140395"/>
        <dbReference type="EC" id="2.7.7.6"/>
    </reaction>
</comment>
<dbReference type="InterPro" id="IPR037034">
    <property type="entry name" value="RNA_pol_Rpb2_2_sf"/>
</dbReference>
<dbReference type="FunFam" id="2.40.50.150:FF:000002">
    <property type="entry name" value="DNA-directed RNA polymerase subunit beta"/>
    <property type="match status" value="1"/>
</dbReference>
<dbReference type="InterPro" id="IPR007642">
    <property type="entry name" value="RNA_pol_Rpb2_2"/>
</dbReference>
<accession>A0A5J4WW18</accession>
<evidence type="ECO:0000256" key="8">
    <source>
        <dbReference type="ARBA" id="ARBA00022833"/>
    </source>
</evidence>
<dbReference type="Gene3D" id="3.90.1070.20">
    <property type="match status" value="1"/>
</dbReference>
<keyword evidence="8" id="KW-0862">Zinc</keyword>
<dbReference type="GO" id="GO:0008270">
    <property type="term" value="F:zinc ion binding"/>
    <property type="evidence" value="ECO:0007669"/>
    <property type="project" value="UniProtKB-KW"/>
</dbReference>
<dbReference type="GO" id="GO:0032549">
    <property type="term" value="F:ribonucleoside binding"/>
    <property type="evidence" value="ECO:0007669"/>
    <property type="project" value="InterPro"/>
</dbReference>
<comment type="subcellular location">
    <subcellularLocation>
        <location evidence="1">Nucleus</location>
    </subcellularLocation>
</comment>
<evidence type="ECO:0000256" key="2">
    <source>
        <dbReference type="ARBA" id="ARBA00006835"/>
    </source>
</evidence>
<evidence type="ECO:0000256" key="1">
    <source>
        <dbReference type="ARBA" id="ARBA00004123"/>
    </source>
</evidence>
<evidence type="ECO:0000256" key="14">
    <source>
        <dbReference type="SAM" id="MobiDB-lite"/>
    </source>
</evidence>
<keyword evidence="4 13" id="KW-0808">Transferase</keyword>
<dbReference type="EMBL" id="SNRW01000801">
    <property type="protein sequence ID" value="KAA6399204.1"/>
    <property type="molecule type" value="Genomic_DNA"/>
</dbReference>
<dbReference type="InterPro" id="IPR007645">
    <property type="entry name" value="RNA_pol_Rpb2_3"/>
</dbReference>
<dbReference type="GO" id="GO:0003677">
    <property type="term" value="F:DNA binding"/>
    <property type="evidence" value="ECO:0007669"/>
    <property type="project" value="InterPro"/>
</dbReference>
<keyword evidence="5 13" id="KW-0548">Nucleotidyltransferase</keyword>
<dbReference type="Proteomes" id="UP000324800">
    <property type="component" value="Unassembled WGS sequence"/>
</dbReference>
<dbReference type="InterPro" id="IPR015712">
    <property type="entry name" value="DNA-dir_RNA_pol_su2"/>
</dbReference>
<dbReference type="Gene3D" id="2.40.270.10">
    <property type="entry name" value="DNA-directed RNA polymerase, subunit 2, domain 6"/>
    <property type="match status" value="1"/>
</dbReference>
<dbReference type="NCBIfam" id="NF007175">
    <property type="entry name" value="PRK09606.1"/>
    <property type="match status" value="1"/>
</dbReference>
<dbReference type="SUPFAM" id="SSF64484">
    <property type="entry name" value="beta and beta-prime subunits of DNA dependent RNA-polymerase"/>
    <property type="match status" value="1"/>
</dbReference>
<feature type="domain" description="RNA polymerase Rpb2" evidence="21">
    <location>
        <begin position="660"/>
        <end position="719"/>
    </location>
</feature>
<sequence length="1199" mass="136569">MQDIFLQDNIWTVIGSFFEEKGLVSQQIDSFDLFIQYQIQEHVNDHPAIDLKPQEQFIPNDEDRRSERYLLSFPKIYITRPTITDDTNRSGAMFPDDARLRNLTYASDIFCDIHQEHITIESGEPQSEEKTIEKCYLGKIPIMLKSHFCNLVRLKQIDIPMMGECHYDPGGYFIINGGEKVLIAQERMAHNIIVVFKKPSNSKYTHVSECRSVMEKGTLEVCTLYVKLLSFNTASKSIGGDRTKAIGMGQPIRVTMNYVRQDIPVVTLFRALGCLGDREILEHIVYDFEDEQMLRMMKPSLAESLVIQTQQVALDFIGKRGPTTNADREGRIQFARDLLVKKFLPHCGVSENNRIRKAYFLGYTVAKTIQVALGKKKPDDRDHFGNKRLEMAGSLLSTLFRQLFHNMLKEATKQLQRVVNRDKLTDQKIQRVINDKYITNNMRYCLATGNWGATRGQPSGTGVSQVLNRLTYTSTLSHLRRLNSPIGRDGKLARPRQLHNTHWGMMCPAETPEGQATGLVKNLAMMCQVSVQRSSSHIFEFLEESAMQNMTEVSFDSIQKGTKVFVNGCWAGVHQEPEQLVETLKWVRMRGEQFNEISIIRDIAQQEIRIYTDSGRVIRPLFVVDEGRRLKLRQQHVRQLAQVLNGADPERIKQNTIKQWSDLIKYGIVEMLGCEEEESCLIAMRQRDLADTERLLNENSGSNVEQINTKKYTHCEIHPSMILGVCASIIPFPDHNQSPRNTYQSAMGKQAMGIYSTSFQMRMDTMSNILYYPQKPLVKTRMMEYLKFHYLPNGQNVVTAIAAHTGYNQEDSVILNQSSVDRGLFRSIFYRSYRDQEKRPPFGDEKFEVPNYETCEGLHSGCYDKLDVDGFIVPGTQVTGEDIIIGKTAPSKSHFSEEDEGQVAGRSSRKTRRDASTGQRAAETGIVDRVMVTTNQDGYRFVKVRVRSIRIPQVGDKFSSRHGQKGTCGMLYRQEDMPFTIQGMTPNLIMNPHAIPSRMTLGHLIECLMGKISAIFGQEGDATPFNEEVAVAQIAEQVHENGYQRYGNEVMYCGHTGRPLDAQIFIGPTYYQRLKHMVDDKIHSRARGPVQGLVRQPMEGRSRDGGLRFGEMERDCMIAHGSSMFLKDAMFDRSDAFRIHVCDICGQIAIANLRDQQFECRACENKTRISQVFIPYAAKILIQELNSLGISAKLRVSEA</sequence>
<gene>
    <name evidence="22" type="ORF">EZS28_005268</name>
</gene>
<keyword evidence="7" id="KW-0863">Zinc-finger</keyword>
<feature type="domain" description="RNA polymerase beta subunit protrusion" evidence="18">
    <location>
        <begin position="22"/>
        <end position="439"/>
    </location>
</feature>
<feature type="domain" description="RNA polymerase Rpb2" evidence="17">
    <location>
        <begin position="190"/>
        <end position="390"/>
    </location>
</feature>
<dbReference type="InterPro" id="IPR007641">
    <property type="entry name" value="RNA_pol_Rpb2_7"/>
</dbReference>
<dbReference type="Pfam" id="PF04560">
    <property type="entry name" value="RNA_pol_Rpb2_7"/>
    <property type="match status" value="1"/>
</dbReference>
<comment type="caution">
    <text evidence="22">The sequence shown here is derived from an EMBL/GenBank/DDBJ whole genome shotgun (WGS) entry which is preliminary data.</text>
</comment>
<keyword evidence="10 13" id="KW-0804">Transcription</keyword>
<dbReference type="InterPro" id="IPR014724">
    <property type="entry name" value="RNA_pol_RPB2_OB-fold"/>
</dbReference>
<dbReference type="Pfam" id="PF04561">
    <property type="entry name" value="RNA_pol_Rpb2_2"/>
    <property type="match status" value="1"/>
</dbReference>
<dbReference type="InterPro" id="IPR007120">
    <property type="entry name" value="DNA-dir_RNAP_su2_dom"/>
</dbReference>
<keyword evidence="11" id="KW-0539">Nucleus</keyword>
<dbReference type="InterPro" id="IPR007121">
    <property type="entry name" value="RNA_pol_bsu_CS"/>
</dbReference>
<evidence type="ECO:0000256" key="4">
    <source>
        <dbReference type="ARBA" id="ARBA00022679"/>
    </source>
</evidence>
<name>A0A5J4WW18_9EUKA</name>
<feature type="domain" description="RNA polymerase Rpb2" evidence="16">
    <location>
        <begin position="1105"/>
        <end position="1195"/>
    </location>
</feature>
<dbReference type="Pfam" id="PF04566">
    <property type="entry name" value="RNA_pol_Rpb2_4"/>
    <property type="match status" value="1"/>
</dbReference>
<evidence type="ECO:0000259" key="19">
    <source>
        <dbReference type="Pfam" id="PF04565"/>
    </source>
</evidence>
<evidence type="ECO:0000259" key="21">
    <source>
        <dbReference type="Pfam" id="PF04567"/>
    </source>
</evidence>
<dbReference type="CDD" id="cd00653">
    <property type="entry name" value="RNA_pol_B_RPB2"/>
    <property type="match status" value="1"/>
</dbReference>
<dbReference type="Gene3D" id="3.90.1110.10">
    <property type="entry name" value="RNA polymerase Rpb2, domain 2"/>
    <property type="match status" value="1"/>
</dbReference>
<dbReference type="Gene3D" id="3.90.1100.10">
    <property type="match status" value="1"/>
</dbReference>
<feature type="domain" description="DNA-directed RNA polymerase subunit 2 hybrid-binding" evidence="15">
    <location>
        <begin position="726"/>
        <end position="1103"/>
    </location>
</feature>
<dbReference type="Pfam" id="PF00562">
    <property type="entry name" value="RNA_pol_Rpb2_6"/>
    <property type="match status" value="1"/>
</dbReference>
<evidence type="ECO:0000256" key="5">
    <source>
        <dbReference type="ARBA" id="ARBA00022695"/>
    </source>
</evidence>
<dbReference type="GO" id="GO:0006351">
    <property type="term" value="P:DNA-templated transcription"/>
    <property type="evidence" value="ECO:0007669"/>
    <property type="project" value="InterPro"/>
</dbReference>
<evidence type="ECO:0000259" key="17">
    <source>
        <dbReference type="Pfam" id="PF04561"/>
    </source>
</evidence>
<dbReference type="PROSITE" id="PS01166">
    <property type="entry name" value="RNA_POL_BETA"/>
    <property type="match status" value="1"/>
</dbReference>
<protein>
    <recommendedName>
        <fullName evidence="13">DNA-directed RNA polymerase subunit beta</fullName>
        <ecNumber evidence="13">2.7.7.6</ecNumber>
    </recommendedName>
</protein>
<keyword evidence="3 13" id="KW-0240">DNA-directed RNA polymerase</keyword>
<dbReference type="GO" id="GO:0005634">
    <property type="term" value="C:nucleus"/>
    <property type="evidence" value="ECO:0007669"/>
    <property type="project" value="UniProtKB-SubCell"/>
</dbReference>
<keyword evidence="9" id="KW-0460">Magnesium</keyword>
<evidence type="ECO:0000256" key="11">
    <source>
        <dbReference type="ARBA" id="ARBA00023242"/>
    </source>
</evidence>
<dbReference type="GO" id="GO:0000428">
    <property type="term" value="C:DNA-directed RNA polymerase complex"/>
    <property type="evidence" value="ECO:0007669"/>
    <property type="project" value="UniProtKB-KW"/>
</dbReference>